<protein>
    <recommendedName>
        <fullName evidence="4">DUF2892 domain-containing protein</fullName>
    </recommendedName>
</protein>
<evidence type="ECO:0000313" key="2">
    <source>
        <dbReference type="EMBL" id="SKC56947.1"/>
    </source>
</evidence>
<evidence type="ECO:0000256" key="1">
    <source>
        <dbReference type="SAM" id="Phobius"/>
    </source>
</evidence>
<reference evidence="2 3" key="1">
    <citation type="submission" date="2017-02" db="EMBL/GenBank/DDBJ databases">
        <authorList>
            <person name="Varghese N."/>
            <person name="Submissions S."/>
        </authorList>
    </citation>
    <scope>NUCLEOTIDE SEQUENCE [LARGE SCALE GENOMIC DNA]</scope>
    <source>
        <strain evidence="2 3">VKM Ac-1787</strain>
    </source>
</reference>
<keyword evidence="1" id="KW-0472">Membrane</keyword>
<dbReference type="Proteomes" id="UP000190827">
    <property type="component" value="Unassembled WGS sequence"/>
</dbReference>
<dbReference type="EMBL" id="FUZO01000001">
    <property type="protein sequence ID" value="SKC56947.1"/>
    <property type="molecule type" value="Genomic_DNA"/>
</dbReference>
<feature type="transmembrane region" description="Helical" evidence="1">
    <location>
        <begin position="40"/>
        <end position="60"/>
    </location>
</feature>
<evidence type="ECO:0000313" key="3">
    <source>
        <dbReference type="Proteomes" id="UP000190827"/>
    </source>
</evidence>
<gene>
    <name evidence="2" type="ORF">SAMN06295973_2090</name>
</gene>
<evidence type="ECO:0008006" key="4">
    <source>
        <dbReference type="Google" id="ProtNLM"/>
    </source>
</evidence>
<name>A0ABY1LLE3_9MICO</name>
<proteinExistence type="predicted"/>
<keyword evidence="1" id="KW-0812">Transmembrane</keyword>
<accession>A0ABY1LLE3</accession>
<organism evidence="2 3">
    <name type="scientific">Plantibacter cousiniae</name>
    <name type="common">nom. nud.</name>
    <dbReference type="NCBI Taxonomy" id="199709"/>
    <lineage>
        <taxon>Bacteria</taxon>
        <taxon>Bacillati</taxon>
        <taxon>Actinomycetota</taxon>
        <taxon>Actinomycetes</taxon>
        <taxon>Micrococcales</taxon>
        <taxon>Microbacteriaceae</taxon>
        <taxon>Plantibacter</taxon>
    </lineage>
</organism>
<comment type="caution">
    <text evidence="2">The sequence shown here is derived from an EMBL/GenBank/DDBJ whole genome shotgun (WGS) entry which is preliminary data.</text>
</comment>
<keyword evidence="1" id="KW-1133">Transmembrane helix</keyword>
<sequence length="86" mass="9439">MDPLTRRRAEIDRRRLRGLTVLLLSLALMGFALFDSKVPAPLWLDCVLLASGAGLAAVGVHRICQARRWMIACEAEHGKSAGSREP</sequence>
<dbReference type="RefSeq" id="WP_079705786.1">
    <property type="nucleotide sequence ID" value="NZ_FUZO01000001.1"/>
</dbReference>
<feature type="transmembrane region" description="Helical" evidence="1">
    <location>
        <begin position="16"/>
        <end position="34"/>
    </location>
</feature>
<keyword evidence="3" id="KW-1185">Reference proteome</keyword>